<dbReference type="EMBL" id="GGEC01057143">
    <property type="protein sequence ID" value="MBX37627.1"/>
    <property type="molecule type" value="Transcribed_RNA"/>
</dbReference>
<proteinExistence type="predicted"/>
<protein>
    <submittedName>
        <fullName evidence="2">Uncharacterized protein</fullName>
    </submittedName>
</protein>
<accession>A0A2P2N555</accession>
<keyword evidence="1" id="KW-0812">Transmembrane</keyword>
<sequence>MPRPRKSPKMVEKGFPFGKLSNLVLSIYSTLSGLAVIVLPSTCMCIVFVGEFFRR</sequence>
<evidence type="ECO:0000313" key="2">
    <source>
        <dbReference type="EMBL" id="MBX37627.1"/>
    </source>
</evidence>
<reference evidence="2" key="1">
    <citation type="submission" date="2018-02" db="EMBL/GenBank/DDBJ databases">
        <title>Rhizophora mucronata_Transcriptome.</title>
        <authorList>
            <person name="Meera S.P."/>
            <person name="Sreeshan A."/>
            <person name="Augustine A."/>
        </authorList>
    </citation>
    <scope>NUCLEOTIDE SEQUENCE</scope>
    <source>
        <tissue evidence="2">Leaf</tissue>
    </source>
</reference>
<feature type="transmembrane region" description="Helical" evidence="1">
    <location>
        <begin position="20"/>
        <end position="49"/>
    </location>
</feature>
<evidence type="ECO:0000256" key="1">
    <source>
        <dbReference type="SAM" id="Phobius"/>
    </source>
</evidence>
<keyword evidence="1" id="KW-1133">Transmembrane helix</keyword>
<name>A0A2P2N555_RHIMU</name>
<dbReference type="AlphaFoldDB" id="A0A2P2N555"/>
<organism evidence="2">
    <name type="scientific">Rhizophora mucronata</name>
    <name type="common">Asiatic mangrove</name>
    <dbReference type="NCBI Taxonomy" id="61149"/>
    <lineage>
        <taxon>Eukaryota</taxon>
        <taxon>Viridiplantae</taxon>
        <taxon>Streptophyta</taxon>
        <taxon>Embryophyta</taxon>
        <taxon>Tracheophyta</taxon>
        <taxon>Spermatophyta</taxon>
        <taxon>Magnoliopsida</taxon>
        <taxon>eudicotyledons</taxon>
        <taxon>Gunneridae</taxon>
        <taxon>Pentapetalae</taxon>
        <taxon>rosids</taxon>
        <taxon>fabids</taxon>
        <taxon>Malpighiales</taxon>
        <taxon>Rhizophoraceae</taxon>
        <taxon>Rhizophora</taxon>
    </lineage>
</organism>
<keyword evidence="1" id="KW-0472">Membrane</keyword>